<gene>
    <name evidence="2" type="ORF">F1003_00360</name>
</gene>
<accession>A0A7K1GBS0</accession>
<feature type="signal peptide" evidence="1">
    <location>
        <begin position="1"/>
        <end position="21"/>
    </location>
</feature>
<name>A0A7K1GBS0_9FLAO</name>
<sequence length="170" mass="19678">MKNFFLLSLLLSFALVSCAQKKENSVDTTTYYLIRHAEKDRSDKTNRDPNLSEEGKQRAELWASYFENIDFDAIYSTDYNRTRETARPTAEANELNLVFYDPFKIDFEEFLTKTKGKTVLIVGHSNTTPMLTNRILGEEKYEAMDETDNISLFKVTLTEDSKTSELLKID</sequence>
<dbReference type="InterPro" id="IPR029033">
    <property type="entry name" value="His_PPase_superfam"/>
</dbReference>
<proteinExistence type="predicted"/>
<dbReference type="AlphaFoldDB" id="A0A7K1GBS0"/>
<dbReference type="EMBL" id="WJYA01000001">
    <property type="protein sequence ID" value="MTE25369.1"/>
    <property type="molecule type" value="Genomic_DNA"/>
</dbReference>
<dbReference type="RefSeq" id="WP_155087216.1">
    <property type="nucleotide sequence ID" value="NZ_WJYA01000001.1"/>
</dbReference>
<evidence type="ECO:0000313" key="2">
    <source>
        <dbReference type="EMBL" id="MTE25369.1"/>
    </source>
</evidence>
<evidence type="ECO:0000256" key="1">
    <source>
        <dbReference type="SAM" id="SignalP"/>
    </source>
</evidence>
<comment type="caution">
    <text evidence="2">The sequence shown here is derived from an EMBL/GenBank/DDBJ whole genome shotgun (WGS) entry which is preliminary data.</text>
</comment>
<dbReference type="SUPFAM" id="SSF53254">
    <property type="entry name" value="Phosphoglycerate mutase-like"/>
    <property type="match status" value="1"/>
</dbReference>
<dbReference type="Proteomes" id="UP000447545">
    <property type="component" value="Unassembled WGS sequence"/>
</dbReference>
<protein>
    <submittedName>
        <fullName evidence="2">Phosphoglycerate mutase</fullName>
    </submittedName>
</protein>
<dbReference type="InterPro" id="IPR013078">
    <property type="entry name" value="His_Pase_superF_clade-1"/>
</dbReference>
<dbReference type="Gene3D" id="3.40.50.1240">
    <property type="entry name" value="Phosphoglycerate mutase-like"/>
    <property type="match status" value="1"/>
</dbReference>
<feature type="chain" id="PRO_5029512570" evidence="1">
    <location>
        <begin position="22"/>
        <end position="170"/>
    </location>
</feature>
<dbReference type="Pfam" id="PF00300">
    <property type="entry name" value="His_Phos_1"/>
    <property type="match status" value="1"/>
</dbReference>
<dbReference type="PROSITE" id="PS51257">
    <property type="entry name" value="PROKAR_LIPOPROTEIN"/>
    <property type="match status" value="1"/>
</dbReference>
<keyword evidence="1" id="KW-0732">Signal</keyword>
<keyword evidence="3" id="KW-1185">Reference proteome</keyword>
<reference evidence="2 3" key="1">
    <citation type="submission" date="2019-11" db="EMBL/GenBank/DDBJ databases">
        <title>Winogradskyella ouciana sp. nov., isolated from the hadal seawater of the Mariana Trench.</title>
        <authorList>
            <person name="Liu R."/>
        </authorList>
    </citation>
    <scope>NUCLEOTIDE SEQUENCE [LARGE SCALE GENOMIC DNA]</scope>
    <source>
        <strain evidence="2 3">ZXX205</strain>
    </source>
</reference>
<evidence type="ECO:0000313" key="3">
    <source>
        <dbReference type="Proteomes" id="UP000447545"/>
    </source>
</evidence>
<dbReference type="CDD" id="cd07067">
    <property type="entry name" value="HP_PGM_like"/>
    <property type="match status" value="1"/>
</dbReference>
<organism evidence="2 3">
    <name type="scientific">Winogradskyella ouciana</name>
    <dbReference type="NCBI Taxonomy" id="2608631"/>
    <lineage>
        <taxon>Bacteria</taxon>
        <taxon>Pseudomonadati</taxon>
        <taxon>Bacteroidota</taxon>
        <taxon>Flavobacteriia</taxon>
        <taxon>Flavobacteriales</taxon>
        <taxon>Flavobacteriaceae</taxon>
        <taxon>Winogradskyella</taxon>
    </lineage>
</organism>